<dbReference type="EMBL" id="BDRX01000073">
    <property type="protein sequence ID" value="GBF96025.1"/>
    <property type="molecule type" value="Genomic_DNA"/>
</dbReference>
<dbReference type="GO" id="GO:0005730">
    <property type="term" value="C:nucleolus"/>
    <property type="evidence" value="ECO:0007669"/>
    <property type="project" value="UniProtKB-SubCell"/>
</dbReference>
<feature type="compositionally biased region" description="Basic and acidic residues" evidence="2">
    <location>
        <begin position="724"/>
        <end position="733"/>
    </location>
</feature>
<organism evidence="4 5">
    <name type="scientific">Raphidocelis subcapitata</name>
    <dbReference type="NCBI Taxonomy" id="307507"/>
    <lineage>
        <taxon>Eukaryota</taxon>
        <taxon>Viridiplantae</taxon>
        <taxon>Chlorophyta</taxon>
        <taxon>core chlorophytes</taxon>
        <taxon>Chlorophyceae</taxon>
        <taxon>CS clade</taxon>
        <taxon>Sphaeropleales</taxon>
        <taxon>Selenastraceae</taxon>
        <taxon>Raphidocelis</taxon>
    </lineage>
</organism>
<dbReference type="PANTHER" id="PTHR12730:SF0">
    <property type="entry name" value="PROTEIN SDA1 HOMOLOG"/>
    <property type="match status" value="1"/>
</dbReference>
<dbReference type="SUPFAM" id="SSF48371">
    <property type="entry name" value="ARM repeat"/>
    <property type="match status" value="1"/>
</dbReference>
<comment type="subcellular location">
    <subcellularLocation>
        <location evidence="1">Nucleus</location>
        <location evidence="1">Nucleolus</location>
    </subcellularLocation>
</comment>
<evidence type="ECO:0000259" key="3">
    <source>
        <dbReference type="Pfam" id="PF08158"/>
    </source>
</evidence>
<proteinExistence type="inferred from homology"/>
<dbReference type="Proteomes" id="UP000247498">
    <property type="component" value="Unassembled WGS sequence"/>
</dbReference>
<dbReference type="GO" id="GO:0000055">
    <property type="term" value="P:ribosomal large subunit export from nucleus"/>
    <property type="evidence" value="ECO:0007669"/>
    <property type="project" value="UniProtKB-UniRule"/>
</dbReference>
<reference evidence="4 5" key="1">
    <citation type="journal article" date="2018" name="Sci. Rep.">
        <title>Raphidocelis subcapitata (=Pseudokirchneriella subcapitata) provides an insight into genome evolution and environmental adaptations in the Sphaeropleales.</title>
        <authorList>
            <person name="Suzuki S."/>
            <person name="Yamaguchi H."/>
            <person name="Nakajima N."/>
            <person name="Kawachi M."/>
        </authorList>
    </citation>
    <scope>NUCLEOTIDE SEQUENCE [LARGE SCALE GENOMIC DNA]</scope>
    <source>
        <strain evidence="4 5">NIES-35</strain>
    </source>
</reference>
<dbReference type="InterPro" id="IPR016024">
    <property type="entry name" value="ARM-type_fold"/>
</dbReference>
<keyword evidence="1" id="KW-0653">Protein transport</keyword>
<dbReference type="InParanoid" id="A0A2V0PG36"/>
<keyword evidence="5" id="KW-1185">Reference proteome</keyword>
<feature type="compositionally biased region" description="Low complexity" evidence="2">
    <location>
        <begin position="606"/>
        <end position="625"/>
    </location>
</feature>
<evidence type="ECO:0000313" key="5">
    <source>
        <dbReference type="Proteomes" id="UP000247498"/>
    </source>
</evidence>
<sequence>MAYTGTQLLTLQSNIKKDPDGYRDEFLLQVSQCYPRSTSPFAPELMSLLDEGGPAMEPALRRAAVAALILLRNRGQLAPAALLPLLFRLFRVNDKALRDTLSRHIISDLRAANRGARNEKLNRSVQSFLYGVLQDDNELAAKRSLAVLGELWRRGIWRDARTVNVIASAAFHRSPSVCLAALKFFLGQDAAAAAAAGESDDEGDGDAAAATAAASSAAMPTKMEFYKANKQGTSSSKKRKKAKLARAMASVKRHARRDASAASEGFAAVHLLHDPQAFAERLFARLQGSREKWEARAAMMAVASRVIGVHKLLVLNFYPFLQKYIAPHTRDVTQVLAALVQSTHELVPPESLAPVLRQLVDQFVHDRARPEVIVVGLKTVREVCLRCPLLMGPELLQDLAAYKKFRDKEVASAARSVIGLFRDLNPALLAKRDRGRGADTSSGPAAYGARAVASRVDGAELLQAALERGEEYCVSDDGGGGGGGDSDSEGEGGSEGEDGSEDGSGGEGESSGAEEEGEEGGSSEGEEGGGGSEEGAAVAAGEELSGGEEEEEPESSGGGSGSGEWEEEGAEEGGAAAAARADGAAAAPRRAPQPGSLAELKRRLAAKQAAQGAGAAAGPEGEAPLDPSLPIEMQRILTEEDFKHIRQLKRKAMVEAAMARHGLKSLTKAKARRLAEAAEEEAEEALAIEAARAGANEAAVAPDELAGRKKRARDKAGRLASVLEGREGREEFGSRSSRKKQKTGSKSEREKQRAKQMPIAARIAQLRNRAASNKARRSPKNFKGHIRGRT</sequence>
<dbReference type="GO" id="GO:0042273">
    <property type="term" value="P:ribosomal large subunit biogenesis"/>
    <property type="evidence" value="ECO:0007669"/>
    <property type="project" value="UniProtKB-UniRule"/>
</dbReference>
<evidence type="ECO:0000256" key="2">
    <source>
        <dbReference type="SAM" id="MobiDB-lite"/>
    </source>
</evidence>
<feature type="compositionally biased region" description="Low complexity" evidence="2">
    <location>
        <begin position="534"/>
        <end position="543"/>
    </location>
</feature>
<comment type="caution">
    <text evidence="4">The sequence shown here is derived from an EMBL/GenBank/DDBJ whole genome shotgun (WGS) entry which is preliminary data.</text>
</comment>
<dbReference type="GO" id="GO:0015031">
    <property type="term" value="P:protein transport"/>
    <property type="evidence" value="ECO:0007669"/>
    <property type="project" value="UniProtKB-KW"/>
</dbReference>
<feature type="compositionally biased region" description="Acidic residues" evidence="2">
    <location>
        <begin position="545"/>
        <end position="554"/>
    </location>
</feature>
<dbReference type="InterPro" id="IPR027312">
    <property type="entry name" value="Sda1"/>
</dbReference>
<comment type="similarity">
    <text evidence="1">Belongs to the SDA1 family.</text>
</comment>
<feature type="domain" description="SDA1 N-terminal" evidence="3">
    <location>
        <begin position="26"/>
        <end position="405"/>
    </location>
</feature>
<keyword evidence="1" id="KW-0539">Nucleus</keyword>
<feature type="compositionally biased region" description="Acidic residues" evidence="2">
    <location>
        <begin position="512"/>
        <end position="527"/>
    </location>
</feature>
<name>A0A2V0PG36_9CHLO</name>
<gene>
    <name evidence="4" type="ORF">Rsub_08840</name>
</gene>
<feature type="compositionally biased region" description="Basic residues" evidence="2">
    <location>
        <begin position="774"/>
        <end position="790"/>
    </location>
</feature>
<evidence type="ECO:0000256" key="1">
    <source>
        <dbReference type="RuleBase" id="RU365057"/>
    </source>
</evidence>
<accession>A0A2V0PG36</accession>
<dbReference type="InterPro" id="IPR012977">
    <property type="entry name" value="SDA1_N"/>
</dbReference>
<dbReference type="OrthoDB" id="2196187at2759"/>
<keyword evidence="1" id="KW-0813">Transport</keyword>
<dbReference type="PANTHER" id="PTHR12730">
    <property type="entry name" value="HSDA/SDA1-RELATED"/>
    <property type="match status" value="1"/>
</dbReference>
<feature type="compositionally biased region" description="Acidic residues" evidence="2">
    <location>
        <begin position="486"/>
        <end position="501"/>
    </location>
</feature>
<dbReference type="STRING" id="307507.A0A2V0PG36"/>
<comment type="function">
    <text evidence="1">Required for 60S pre-ribosomal subunits export to the cytoplasm.</text>
</comment>
<evidence type="ECO:0000313" key="4">
    <source>
        <dbReference type="EMBL" id="GBF96025.1"/>
    </source>
</evidence>
<keyword evidence="1" id="KW-0690">Ribosome biogenesis</keyword>
<dbReference type="FunCoup" id="A0A2V0PG36">
    <property type="interactions" value="1843"/>
</dbReference>
<feature type="compositionally biased region" description="Low complexity" evidence="2">
    <location>
        <begin position="573"/>
        <end position="587"/>
    </location>
</feature>
<feature type="region of interest" description="Disordered" evidence="2">
    <location>
        <begin position="472"/>
        <end position="629"/>
    </location>
</feature>
<dbReference type="Pfam" id="PF08158">
    <property type="entry name" value="SDA1_HEAT"/>
    <property type="match status" value="1"/>
</dbReference>
<protein>
    <recommendedName>
        <fullName evidence="1">Protein SDA1</fullName>
    </recommendedName>
</protein>
<dbReference type="AlphaFoldDB" id="A0A2V0PG36"/>
<feature type="region of interest" description="Disordered" evidence="2">
    <location>
        <begin position="694"/>
        <end position="790"/>
    </location>
</feature>